<gene>
    <name evidence="3" type="ORF">AARE701A_LOCUS9817</name>
</gene>
<reference evidence="3" key="1">
    <citation type="submission" date="2021-01" db="EMBL/GenBank/DDBJ databases">
        <authorList>
            <person name="Bezrukov I."/>
        </authorList>
    </citation>
    <scope>NUCLEOTIDE SEQUENCE</scope>
</reference>
<feature type="region of interest" description="Disordered" evidence="1">
    <location>
        <begin position="1"/>
        <end position="23"/>
    </location>
</feature>
<accession>A0A8S2A508</accession>
<dbReference type="Pfam" id="PF07802">
    <property type="entry name" value="GCK"/>
    <property type="match status" value="2"/>
</dbReference>
<feature type="domain" description="GCK" evidence="2">
    <location>
        <begin position="26"/>
        <end position="91"/>
    </location>
</feature>
<dbReference type="PANTHER" id="PTHR34357:SF2">
    <property type="entry name" value="F26F24.3-RELATED"/>
    <property type="match status" value="1"/>
</dbReference>
<evidence type="ECO:0000256" key="1">
    <source>
        <dbReference type="SAM" id="MobiDB-lite"/>
    </source>
</evidence>
<dbReference type="EMBL" id="LR999454">
    <property type="protein sequence ID" value="CAE6014167.1"/>
    <property type="molecule type" value="Genomic_DNA"/>
</dbReference>
<keyword evidence="4" id="KW-1185">Reference proteome</keyword>
<dbReference type="Proteomes" id="UP000682877">
    <property type="component" value="Chromosome 4"/>
</dbReference>
<evidence type="ECO:0000313" key="4">
    <source>
        <dbReference type="Proteomes" id="UP000682877"/>
    </source>
</evidence>
<evidence type="ECO:0000259" key="2">
    <source>
        <dbReference type="SMART" id="SM01227"/>
    </source>
</evidence>
<evidence type="ECO:0000313" key="3">
    <source>
        <dbReference type="EMBL" id="CAE6014167.1"/>
    </source>
</evidence>
<dbReference type="SMART" id="SM01227">
    <property type="entry name" value="GCK"/>
    <property type="match status" value="2"/>
</dbReference>
<name>A0A8S2A508_ARAAE</name>
<protein>
    <recommendedName>
        <fullName evidence="2">GCK domain-containing protein</fullName>
    </recommendedName>
</protein>
<dbReference type="AlphaFoldDB" id="A0A8S2A508"/>
<feature type="domain" description="GCK" evidence="2">
    <location>
        <begin position="102"/>
        <end position="173"/>
    </location>
</feature>
<dbReference type="InterPro" id="IPR012891">
    <property type="entry name" value="GCK_dom"/>
</dbReference>
<sequence>MGIMSSTDMKQESKSENNQVPSKEVRDRLQVFMKKGGCENSYTACLGCDSREEECTEAYSMLEKCMKARFDYFEPYLALKNASAEVMAREIEVFLHAKPNDRGELLGKFMTRGDCKEAFMAWMDSYEEAKKNKGSLYTPASNTLSKCIEAHSDYYQPLLTVLKNYKEHYSKERIAFLDAWEQAQAEAEG</sequence>
<dbReference type="PANTHER" id="PTHR34357">
    <property type="entry name" value="F7A19.14 PROTEIN-RELATED"/>
    <property type="match status" value="1"/>
</dbReference>
<proteinExistence type="predicted"/>
<organism evidence="3 4">
    <name type="scientific">Arabidopsis arenosa</name>
    <name type="common">Sand rock-cress</name>
    <name type="synonym">Cardaminopsis arenosa</name>
    <dbReference type="NCBI Taxonomy" id="38785"/>
    <lineage>
        <taxon>Eukaryota</taxon>
        <taxon>Viridiplantae</taxon>
        <taxon>Streptophyta</taxon>
        <taxon>Embryophyta</taxon>
        <taxon>Tracheophyta</taxon>
        <taxon>Spermatophyta</taxon>
        <taxon>Magnoliopsida</taxon>
        <taxon>eudicotyledons</taxon>
        <taxon>Gunneridae</taxon>
        <taxon>Pentapetalae</taxon>
        <taxon>rosids</taxon>
        <taxon>malvids</taxon>
        <taxon>Brassicales</taxon>
        <taxon>Brassicaceae</taxon>
        <taxon>Camelineae</taxon>
        <taxon>Arabidopsis</taxon>
    </lineage>
</organism>